<dbReference type="EMBL" id="LGUE01000005">
    <property type="protein sequence ID" value="KON83635.1"/>
    <property type="molecule type" value="Genomic_DNA"/>
</dbReference>
<dbReference type="Proteomes" id="UP000037405">
    <property type="component" value="Unassembled WGS sequence"/>
</dbReference>
<feature type="transmembrane region" description="Helical" evidence="6">
    <location>
        <begin position="122"/>
        <end position="142"/>
    </location>
</feature>
<organism evidence="8 9">
    <name type="scientific">Rossellomorea marisflavi</name>
    <dbReference type="NCBI Taxonomy" id="189381"/>
    <lineage>
        <taxon>Bacteria</taxon>
        <taxon>Bacillati</taxon>
        <taxon>Bacillota</taxon>
        <taxon>Bacilli</taxon>
        <taxon>Bacillales</taxon>
        <taxon>Bacillaceae</taxon>
        <taxon>Rossellomorea</taxon>
    </lineage>
</organism>
<evidence type="ECO:0000256" key="1">
    <source>
        <dbReference type="ARBA" id="ARBA00004127"/>
    </source>
</evidence>
<evidence type="ECO:0000259" key="7">
    <source>
        <dbReference type="Pfam" id="PF00892"/>
    </source>
</evidence>
<gene>
    <name evidence="8" type="ORF">AF331_15775</name>
</gene>
<evidence type="ECO:0000256" key="6">
    <source>
        <dbReference type="SAM" id="Phobius"/>
    </source>
</evidence>
<keyword evidence="9" id="KW-1185">Reference proteome</keyword>
<dbReference type="InterPro" id="IPR000620">
    <property type="entry name" value="EamA_dom"/>
</dbReference>
<feature type="transmembrane region" description="Helical" evidence="6">
    <location>
        <begin position="243"/>
        <end position="261"/>
    </location>
</feature>
<dbReference type="GO" id="GO:0016020">
    <property type="term" value="C:membrane"/>
    <property type="evidence" value="ECO:0007669"/>
    <property type="project" value="UniProtKB-SubCell"/>
</dbReference>
<feature type="transmembrane region" description="Helical" evidence="6">
    <location>
        <begin position="31"/>
        <end position="52"/>
    </location>
</feature>
<dbReference type="PANTHER" id="PTHR32322:SF2">
    <property type="entry name" value="EAMA DOMAIN-CONTAINING PROTEIN"/>
    <property type="match status" value="1"/>
</dbReference>
<comment type="subcellular location">
    <subcellularLocation>
        <location evidence="1">Endomembrane system</location>
        <topology evidence="1">Multi-pass membrane protein</topology>
    </subcellularLocation>
</comment>
<feature type="transmembrane region" description="Helical" evidence="6">
    <location>
        <begin position="64"/>
        <end position="84"/>
    </location>
</feature>
<feature type="transmembrane region" description="Helical" evidence="6">
    <location>
        <begin position="214"/>
        <end position="236"/>
    </location>
</feature>
<evidence type="ECO:0000256" key="3">
    <source>
        <dbReference type="ARBA" id="ARBA00022692"/>
    </source>
</evidence>
<dbReference type="SUPFAM" id="SSF103481">
    <property type="entry name" value="Multidrug resistance efflux transporter EmrE"/>
    <property type="match status" value="2"/>
</dbReference>
<feature type="transmembrane region" description="Helical" evidence="6">
    <location>
        <begin position="96"/>
        <end position="115"/>
    </location>
</feature>
<evidence type="ECO:0000313" key="8">
    <source>
        <dbReference type="EMBL" id="KON83635.1"/>
    </source>
</evidence>
<dbReference type="RefSeq" id="WP_082347009.1">
    <property type="nucleotide sequence ID" value="NZ_LGUE01000005.1"/>
</dbReference>
<protein>
    <submittedName>
        <fullName evidence="8">Membrane protein</fullName>
    </submittedName>
</protein>
<feature type="transmembrane region" description="Helical" evidence="6">
    <location>
        <begin position="7"/>
        <end position="25"/>
    </location>
</feature>
<feature type="transmembrane region" description="Helical" evidence="6">
    <location>
        <begin position="148"/>
        <end position="164"/>
    </location>
</feature>
<dbReference type="Pfam" id="PF00892">
    <property type="entry name" value="EamA"/>
    <property type="match status" value="2"/>
</dbReference>
<evidence type="ECO:0000313" key="9">
    <source>
        <dbReference type="Proteomes" id="UP000037405"/>
    </source>
</evidence>
<sequence length="305" mass="32703">MVRLYSALVGLSLIWGMSFVFIKWLVEPAGIWGTVFIRCFAGALILLPIYFMHRKKSGKTKLPLKKLLVVGIGNAALPWTLIALSETQINSNTASILNATTPIWTGVIGFLLFSVILTGSQWLGIAIGFFGILVLMDFQITGLFSSDFVGVGTMLAATMCYAFSSHFTKKYLGGTSVVVISTFQLLIGSVFSFIGLAATGGPNSYEGLLSLEVLAGVIGLGCLGSGIAALLFFYIVTKGSPELASTVTYLIPASAMVWGFVLLQEEITPNLIIGLLIIFTGVYLSSRKKRTVKVKQTFDGTVGRP</sequence>
<dbReference type="PANTHER" id="PTHR32322">
    <property type="entry name" value="INNER MEMBRANE TRANSPORTER"/>
    <property type="match status" value="1"/>
</dbReference>
<comment type="caution">
    <text evidence="8">The sequence shown here is derived from an EMBL/GenBank/DDBJ whole genome shotgun (WGS) entry which is preliminary data.</text>
</comment>
<dbReference type="InterPro" id="IPR037185">
    <property type="entry name" value="EmrE-like"/>
</dbReference>
<evidence type="ECO:0000256" key="5">
    <source>
        <dbReference type="ARBA" id="ARBA00023136"/>
    </source>
</evidence>
<dbReference type="PATRIC" id="fig|189381.12.peg.4141"/>
<feature type="domain" description="EamA" evidence="7">
    <location>
        <begin position="150"/>
        <end position="286"/>
    </location>
</feature>
<dbReference type="AlphaFoldDB" id="A0A0M0G1E6"/>
<keyword evidence="5 6" id="KW-0472">Membrane</keyword>
<accession>A0A0M0G1E6</accession>
<keyword evidence="3 6" id="KW-0812">Transmembrane</keyword>
<feature type="domain" description="EamA" evidence="7">
    <location>
        <begin position="7"/>
        <end position="135"/>
    </location>
</feature>
<dbReference type="STRING" id="189381.GCA_900166615_02013"/>
<dbReference type="InterPro" id="IPR050638">
    <property type="entry name" value="AA-Vitamin_Transporters"/>
</dbReference>
<evidence type="ECO:0000256" key="2">
    <source>
        <dbReference type="ARBA" id="ARBA00007362"/>
    </source>
</evidence>
<evidence type="ECO:0000256" key="4">
    <source>
        <dbReference type="ARBA" id="ARBA00022989"/>
    </source>
</evidence>
<comment type="similarity">
    <text evidence="2">Belongs to the EamA transporter family.</text>
</comment>
<keyword evidence="4 6" id="KW-1133">Transmembrane helix</keyword>
<name>A0A0M0G1E6_9BACI</name>
<proteinExistence type="inferred from homology"/>
<dbReference type="OrthoDB" id="67135at2"/>
<feature type="transmembrane region" description="Helical" evidence="6">
    <location>
        <begin position="267"/>
        <end position="285"/>
    </location>
</feature>
<feature type="transmembrane region" description="Helical" evidence="6">
    <location>
        <begin position="171"/>
        <end position="194"/>
    </location>
</feature>
<reference evidence="9" key="1">
    <citation type="submission" date="2015-07" db="EMBL/GenBank/DDBJ databases">
        <title>Fjat-14235 jcm11544.</title>
        <authorList>
            <person name="Liu B."/>
            <person name="Wang J."/>
            <person name="Zhu Y."/>
            <person name="Liu G."/>
            <person name="Chen Q."/>
            <person name="Chen Z."/>
            <person name="Lan J."/>
            <person name="Che J."/>
            <person name="Ge C."/>
            <person name="Shi H."/>
            <person name="Pan Z."/>
            <person name="Liu X."/>
        </authorList>
    </citation>
    <scope>NUCLEOTIDE SEQUENCE [LARGE SCALE GENOMIC DNA]</scope>
    <source>
        <strain evidence="9">JCM 11544</strain>
    </source>
</reference>